<protein>
    <submittedName>
        <fullName evidence="1">Uncharacterized protein</fullName>
    </submittedName>
</protein>
<reference evidence="1 2" key="1">
    <citation type="submission" date="2016-10" db="EMBL/GenBank/DDBJ databases">
        <authorList>
            <person name="de Groot N.N."/>
        </authorList>
    </citation>
    <scope>NUCLEOTIDE SEQUENCE [LARGE SCALE GENOMIC DNA]</scope>
    <source>
        <strain evidence="1 2">Vu-144</strain>
    </source>
</reference>
<proteinExistence type="predicted"/>
<gene>
    <name evidence="1" type="ORF">SAMN05192529_13622</name>
</gene>
<dbReference type="STRING" id="551991.SAMN05192529_13622"/>
<dbReference type="Proteomes" id="UP000199041">
    <property type="component" value="Unassembled WGS sequence"/>
</dbReference>
<evidence type="ECO:0000313" key="1">
    <source>
        <dbReference type="EMBL" id="SEA63652.1"/>
    </source>
</evidence>
<dbReference type="EMBL" id="FNQY01000036">
    <property type="protein sequence ID" value="SEA63652.1"/>
    <property type="molecule type" value="Genomic_DNA"/>
</dbReference>
<accession>A0A1H4CU82</accession>
<name>A0A1H4CU82_9BACT</name>
<keyword evidence="2" id="KW-1185">Reference proteome</keyword>
<dbReference type="AlphaFoldDB" id="A0A1H4CU82"/>
<evidence type="ECO:0000313" key="2">
    <source>
        <dbReference type="Proteomes" id="UP000199041"/>
    </source>
</evidence>
<organism evidence="1 2">
    <name type="scientific">Arachidicoccus rhizosphaerae</name>
    <dbReference type="NCBI Taxonomy" id="551991"/>
    <lineage>
        <taxon>Bacteria</taxon>
        <taxon>Pseudomonadati</taxon>
        <taxon>Bacteroidota</taxon>
        <taxon>Chitinophagia</taxon>
        <taxon>Chitinophagales</taxon>
        <taxon>Chitinophagaceae</taxon>
        <taxon>Arachidicoccus</taxon>
    </lineage>
</organism>
<sequence length="35" mass="4181">MMNFDFVLKNQFNPLVICYFVLHHNFNDTGSLFTL</sequence>